<keyword evidence="3" id="KW-0268">Exocytosis</keyword>
<keyword evidence="2" id="KW-0813">Transport</keyword>
<gene>
    <name evidence="4" type="primary">SEC6</name>
    <name evidence="4" type="ORF">IWQ62_003711</name>
</gene>
<dbReference type="EMBL" id="JANBPY010001051">
    <property type="protein sequence ID" value="KAJ1961884.1"/>
    <property type="molecule type" value="Genomic_DNA"/>
</dbReference>
<proteinExistence type="inferred from homology"/>
<reference evidence="4" key="1">
    <citation type="submission" date="2022-07" db="EMBL/GenBank/DDBJ databases">
        <title>Phylogenomic reconstructions and comparative analyses of Kickxellomycotina fungi.</title>
        <authorList>
            <person name="Reynolds N.K."/>
            <person name="Stajich J.E."/>
            <person name="Barry K."/>
            <person name="Grigoriev I.V."/>
            <person name="Crous P."/>
            <person name="Smith M.E."/>
        </authorList>
    </citation>
    <scope>NUCLEOTIDE SEQUENCE</scope>
    <source>
        <strain evidence="4">RSA 1196</strain>
    </source>
</reference>
<name>A0A9W8ANV1_9FUNG</name>
<protein>
    <submittedName>
        <fullName evidence="4">SNARE-binding exocyst subunit S6</fullName>
    </submittedName>
</protein>
<evidence type="ECO:0000256" key="3">
    <source>
        <dbReference type="ARBA" id="ARBA00022483"/>
    </source>
</evidence>
<dbReference type="GO" id="GO:0006887">
    <property type="term" value="P:exocytosis"/>
    <property type="evidence" value="ECO:0007669"/>
    <property type="project" value="UniProtKB-KW"/>
</dbReference>
<evidence type="ECO:0000256" key="2">
    <source>
        <dbReference type="ARBA" id="ARBA00022448"/>
    </source>
</evidence>
<dbReference type="Pfam" id="PF06046">
    <property type="entry name" value="Sec6"/>
    <property type="match status" value="1"/>
</dbReference>
<keyword evidence="5" id="KW-1185">Reference proteome</keyword>
<dbReference type="GO" id="GO:0051601">
    <property type="term" value="P:exocyst localization"/>
    <property type="evidence" value="ECO:0007669"/>
    <property type="project" value="TreeGrafter"/>
</dbReference>
<dbReference type="GO" id="GO:0000149">
    <property type="term" value="F:SNARE binding"/>
    <property type="evidence" value="ECO:0007669"/>
    <property type="project" value="TreeGrafter"/>
</dbReference>
<dbReference type="Proteomes" id="UP001150925">
    <property type="component" value="Unassembled WGS sequence"/>
</dbReference>
<comment type="caution">
    <text evidence="4">The sequence shown here is derived from an EMBL/GenBank/DDBJ whole genome shotgun (WGS) entry which is preliminary data.</text>
</comment>
<dbReference type="Gene3D" id="1.10.357.70">
    <property type="entry name" value="Exocyst complex component Sec6, C-terminal domain"/>
    <property type="match status" value="1"/>
</dbReference>
<evidence type="ECO:0000256" key="1">
    <source>
        <dbReference type="ARBA" id="ARBA00009447"/>
    </source>
</evidence>
<dbReference type="GO" id="GO:0000145">
    <property type="term" value="C:exocyst"/>
    <property type="evidence" value="ECO:0007669"/>
    <property type="project" value="InterPro"/>
</dbReference>
<comment type="similarity">
    <text evidence="1">Belongs to the SEC6 family.</text>
</comment>
<dbReference type="PANTHER" id="PTHR21292:SF1">
    <property type="entry name" value="EXOCYST COMPLEX COMPONENT 3"/>
    <property type="match status" value="1"/>
</dbReference>
<accession>A0A9W8ANV1</accession>
<evidence type="ECO:0000313" key="4">
    <source>
        <dbReference type="EMBL" id="KAJ1961884.1"/>
    </source>
</evidence>
<evidence type="ECO:0000313" key="5">
    <source>
        <dbReference type="Proteomes" id="UP001150925"/>
    </source>
</evidence>
<dbReference type="OrthoDB" id="190098at2759"/>
<dbReference type="Gene3D" id="1.10.357.50">
    <property type="match status" value="1"/>
</dbReference>
<dbReference type="InterPro" id="IPR042532">
    <property type="entry name" value="EXOC3/Sec6_C"/>
</dbReference>
<dbReference type="AlphaFoldDB" id="A0A9W8ANV1"/>
<sequence>MDRLSRAIDYRIEVIFGQPLDSTKDPTSEPALSTEQVDEALASFGDVTENVVHNLALAQKFIAPCFPPEYNIFPFFVSRFHQAMFKHTQRLLQGSVDGGIILDLLRVSQEYNITVCQSLGIPQEWLEPKLLQGKDEALIQEYLSIVRRKLREWMDNLMVTETQEFTSRTKPPELDADGLYCLQASVIMFQIVNEQVDLACEANRGRLVLDVVGECQTIFRSTQQQWKQLINSEYRRQVTQPDDVPAGLVDYIIALANDQLRSAEHTENVLQRACETVNRSHQDRLQADLTASMDGFLAIAQLCCTTLAQIVYNDVTPVFQQLFTPAWYKEDIMQAVVLTLQDYTSDFRGHLNGFLCDKVIKDLLEWYSINYLDSVHNKHARFTRPASVEKFKSDIQAAEEYFKSCLAPEVVDEWLQPLRQTCALIESSPTLIFLDFYSMKKQYPDLPLSFVKDILQKREDVDKSQVKEIMETLTSKVKNDASTGLHNRQTIFSKLSNY</sequence>
<dbReference type="PANTHER" id="PTHR21292">
    <property type="entry name" value="EXOCYST COMPLEX COMPONENT SEC6-RELATED"/>
    <property type="match status" value="1"/>
</dbReference>
<organism evidence="4 5">
    <name type="scientific">Dispira parvispora</name>
    <dbReference type="NCBI Taxonomy" id="1520584"/>
    <lineage>
        <taxon>Eukaryota</taxon>
        <taxon>Fungi</taxon>
        <taxon>Fungi incertae sedis</taxon>
        <taxon>Zoopagomycota</taxon>
        <taxon>Kickxellomycotina</taxon>
        <taxon>Dimargaritomycetes</taxon>
        <taxon>Dimargaritales</taxon>
        <taxon>Dimargaritaceae</taxon>
        <taxon>Dispira</taxon>
    </lineage>
</organism>
<dbReference type="InterPro" id="IPR010326">
    <property type="entry name" value="EXOC3/Sec6"/>
</dbReference>